<dbReference type="InterPro" id="IPR003610">
    <property type="entry name" value="CBM5/12"/>
</dbReference>
<dbReference type="Pfam" id="PF18416">
    <property type="entry name" value="GbpA_2"/>
    <property type="match status" value="1"/>
</dbReference>
<keyword evidence="4" id="KW-0378">Hydrolase</keyword>
<dbReference type="PANTHER" id="PTHR34823">
    <property type="entry name" value="GLCNAC-BINDING PROTEIN A"/>
    <property type="match status" value="1"/>
</dbReference>
<dbReference type="Gene3D" id="3.30.70.2150">
    <property type="match status" value="1"/>
</dbReference>
<dbReference type="PANTHER" id="PTHR34823:SF1">
    <property type="entry name" value="CHITIN-BINDING TYPE-4 DOMAIN-CONTAINING PROTEIN"/>
    <property type="match status" value="1"/>
</dbReference>
<dbReference type="CDD" id="cd21177">
    <property type="entry name" value="LPMO_AA10"/>
    <property type="match status" value="1"/>
</dbReference>
<dbReference type="GO" id="GO:0005975">
    <property type="term" value="P:carbohydrate metabolic process"/>
    <property type="evidence" value="ECO:0007669"/>
    <property type="project" value="InterPro"/>
</dbReference>
<reference evidence="7 8" key="1">
    <citation type="submission" date="2018-01" db="EMBL/GenBank/DDBJ databases">
        <title>Genomic Sequence of Chromobacterium MWU13-2610 from wild cranberry bogs within the Cape Cod National Seashore.</title>
        <authorList>
            <person name="O'Hara-Hanley K."/>
            <person name="Soby S."/>
            <person name="Harrison A."/>
        </authorList>
    </citation>
    <scope>NUCLEOTIDE SEQUENCE [LARGE SCALE GENOMIC DNA]</scope>
    <source>
        <strain evidence="7 8">MWU13-2610</strain>
    </source>
</reference>
<dbReference type="AlphaFoldDB" id="A0A2K4MKK7"/>
<dbReference type="SMART" id="SM00495">
    <property type="entry name" value="ChtBD3"/>
    <property type="match status" value="1"/>
</dbReference>
<keyword evidence="2" id="KW-0147">Chitin-binding</keyword>
<keyword evidence="8" id="KW-1185">Reference proteome</keyword>
<dbReference type="Gene3D" id="2.10.10.20">
    <property type="entry name" value="Carbohydrate-binding module superfamily 5/12"/>
    <property type="match status" value="1"/>
</dbReference>
<feature type="chain" id="PRO_5014469671" evidence="5">
    <location>
        <begin position="22"/>
        <end position="384"/>
    </location>
</feature>
<dbReference type="Proteomes" id="UP000236416">
    <property type="component" value="Unassembled WGS sequence"/>
</dbReference>
<evidence type="ECO:0000313" key="7">
    <source>
        <dbReference type="EMBL" id="POA97608.1"/>
    </source>
</evidence>
<dbReference type="GO" id="GO:0030246">
    <property type="term" value="F:carbohydrate binding"/>
    <property type="evidence" value="ECO:0007669"/>
    <property type="project" value="InterPro"/>
</dbReference>
<dbReference type="SUPFAM" id="SSF81296">
    <property type="entry name" value="E set domains"/>
    <property type="match status" value="1"/>
</dbReference>
<proteinExistence type="predicted"/>
<sequence>MKPYWHLSVMVLSSLSAQLWAHGTMERPLNRVYGCYLEGPEAPKSKACQDARQIGGTQAMYDWNGINQNPSGDQHQAVVPDGTLCGGGKAEFRGFNQPRADWPATRIVPDAKGNYEFVYRATAPHATQYFRFYITRDGWRPEQPLKWSDLELFGTINGTPRLDGDKRYRMTLPLPAGKSGRHIIYNVWKRSDSEEAFYSCSDVMFDTDGQTPGAKPPLANPWKEIGNVVAHEDLPANSTVTLRVFDALGHDAESHSVKLTPANAGMANWPYELARKVNATSRAIRIGVASQRQRQVVITPVQSASANRVYLNDGYPGYGYNIDLKKGNGGIVPPLPANWREGAPYRAGQLVSYQGRSYRCLQPHTATVGSGWTPSSQPALWQAL</sequence>
<dbReference type="EMBL" id="PPTF01000073">
    <property type="protein sequence ID" value="POA97608.1"/>
    <property type="molecule type" value="Genomic_DNA"/>
</dbReference>
<accession>A0A2K4MKK7</accession>
<dbReference type="GO" id="GO:0005576">
    <property type="term" value="C:extracellular region"/>
    <property type="evidence" value="ECO:0007669"/>
    <property type="project" value="InterPro"/>
</dbReference>
<dbReference type="SUPFAM" id="SSF51055">
    <property type="entry name" value="Carbohydrate binding domain"/>
    <property type="match status" value="1"/>
</dbReference>
<evidence type="ECO:0000256" key="4">
    <source>
        <dbReference type="ARBA" id="ARBA00022801"/>
    </source>
</evidence>
<evidence type="ECO:0000256" key="2">
    <source>
        <dbReference type="ARBA" id="ARBA00022669"/>
    </source>
</evidence>
<feature type="domain" description="Chitin-binding type-3" evidence="6">
    <location>
        <begin position="336"/>
        <end position="384"/>
    </location>
</feature>
<evidence type="ECO:0000256" key="3">
    <source>
        <dbReference type="ARBA" id="ARBA00022729"/>
    </source>
</evidence>
<dbReference type="InterPro" id="IPR014756">
    <property type="entry name" value="Ig_E-set"/>
</dbReference>
<feature type="signal peptide" evidence="5">
    <location>
        <begin position="1"/>
        <end position="21"/>
    </location>
</feature>
<keyword evidence="3 5" id="KW-0732">Signal</keyword>
<evidence type="ECO:0000313" key="8">
    <source>
        <dbReference type="Proteomes" id="UP000236416"/>
    </source>
</evidence>
<organism evidence="7 8">
    <name type="scientific">Chromobacterium sinusclupearum</name>
    <dbReference type="NCBI Taxonomy" id="2077146"/>
    <lineage>
        <taxon>Bacteria</taxon>
        <taxon>Pseudomonadati</taxon>
        <taxon>Pseudomonadota</taxon>
        <taxon>Betaproteobacteria</taxon>
        <taxon>Neisseriales</taxon>
        <taxon>Chromobacteriaceae</taxon>
        <taxon>Chromobacterium</taxon>
    </lineage>
</organism>
<comment type="caution">
    <text evidence="7">The sequence shown here is derived from an EMBL/GenBank/DDBJ whole genome shotgun (WGS) entry which is preliminary data.</text>
</comment>
<dbReference type="GO" id="GO:0004553">
    <property type="term" value="F:hydrolase activity, hydrolyzing O-glycosyl compounds"/>
    <property type="evidence" value="ECO:0007669"/>
    <property type="project" value="InterPro"/>
</dbReference>
<dbReference type="CDD" id="cd12214">
    <property type="entry name" value="ChiA1_BD"/>
    <property type="match status" value="1"/>
</dbReference>
<protein>
    <submittedName>
        <fullName evidence="7">Chitin-binding protein</fullName>
    </submittedName>
</protein>
<evidence type="ECO:0000259" key="6">
    <source>
        <dbReference type="SMART" id="SM00495"/>
    </source>
</evidence>
<keyword evidence="1" id="KW-0964">Secreted</keyword>
<dbReference type="InterPro" id="IPR051024">
    <property type="entry name" value="GlcNAc_Chitin_IntDeg"/>
</dbReference>
<dbReference type="Pfam" id="PF02839">
    <property type="entry name" value="CBM_5_12"/>
    <property type="match status" value="1"/>
</dbReference>
<dbReference type="InterPro" id="IPR036573">
    <property type="entry name" value="CBM_sf_5/12"/>
</dbReference>
<dbReference type="RefSeq" id="WP_103321365.1">
    <property type="nucleotide sequence ID" value="NZ_PPTF01000073.1"/>
</dbReference>
<name>A0A2K4MKK7_9NEIS</name>
<dbReference type="InterPro" id="IPR041029">
    <property type="entry name" value="GbpA_2"/>
</dbReference>
<dbReference type="Gene3D" id="2.70.50.50">
    <property type="entry name" value="chitin-binding protein cbp21"/>
    <property type="match status" value="1"/>
</dbReference>
<evidence type="ECO:0000256" key="5">
    <source>
        <dbReference type="SAM" id="SignalP"/>
    </source>
</evidence>
<evidence type="ECO:0000256" key="1">
    <source>
        <dbReference type="ARBA" id="ARBA00022525"/>
    </source>
</evidence>
<dbReference type="InterPro" id="IPR004302">
    <property type="entry name" value="Cellulose/chitin-bd_N"/>
</dbReference>
<dbReference type="Pfam" id="PF03067">
    <property type="entry name" value="LPMO_10"/>
    <property type="match status" value="1"/>
</dbReference>
<gene>
    <name evidence="7" type="ORF">C2134_17435</name>
</gene>
<dbReference type="GO" id="GO:0008061">
    <property type="term" value="F:chitin binding"/>
    <property type="evidence" value="ECO:0007669"/>
    <property type="project" value="UniProtKB-KW"/>
</dbReference>